<dbReference type="STRING" id="762968.HMPREF9441_03774"/>
<organism evidence="1 2">
    <name type="scientific">Paraprevotella clara YIT 11840</name>
    <dbReference type="NCBI Taxonomy" id="762968"/>
    <lineage>
        <taxon>Bacteria</taxon>
        <taxon>Pseudomonadati</taxon>
        <taxon>Bacteroidota</taxon>
        <taxon>Bacteroidia</taxon>
        <taxon>Bacteroidales</taxon>
        <taxon>Prevotellaceae</taxon>
        <taxon>Paraprevotella</taxon>
    </lineage>
</organism>
<keyword evidence="2" id="KW-1185">Reference proteome</keyword>
<proteinExistence type="predicted"/>
<dbReference type="Proteomes" id="UP000003598">
    <property type="component" value="Unassembled WGS sequence"/>
</dbReference>
<protein>
    <submittedName>
        <fullName evidence="1">Uncharacterized protein</fullName>
    </submittedName>
</protein>
<dbReference type="EMBL" id="AFFY01000098">
    <property type="protein sequence ID" value="EHG98232.1"/>
    <property type="molecule type" value="Genomic_DNA"/>
</dbReference>
<evidence type="ECO:0000313" key="1">
    <source>
        <dbReference type="EMBL" id="EHG98232.1"/>
    </source>
</evidence>
<evidence type="ECO:0000313" key="2">
    <source>
        <dbReference type="Proteomes" id="UP000003598"/>
    </source>
</evidence>
<sequence length="40" mass="4360">MGNAGPPPIFVQTNIQQSARSTISVCRLYAFLSQTPVPLR</sequence>
<dbReference type="HOGENOM" id="CLU_3293651_0_0_10"/>
<name>G5SWK1_9BACT</name>
<reference evidence="1 2" key="1">
    <citation type="submission" date="2011-03" db="EMBL/GenBank/DDBJ databases">
        <authorList>
            <person name="Weinstock G."/>
            <person name="Sodergren E."/>
            <person name="Clifton S."/>
            <person name="Fulton L."/>
            <person name="Fulton B."/>
            <person name="Courtney L."/>
            <person name="Fronick C."/>
            <person name="Harrison M."/>
            <person name="Strong C."/>
            <person name="Farmer C."/>
            <person name="Delahaunty K."/>
            <person name="Markovic C."/>
            <person name="Hall O."/>
            <person name="Minx P."/>
            <person name="Tomlinson C."/>
            <person name="Mitreva M."/>
            <person name="Hou S."/>
            <person name="Chen J."/>
            <person name="Wollam A."/>
            <person name="Pepin K.H."/>
            <person name="Johnson M."/>
            <person name="Bhonagiri V."/>
            <person name="Zhang X."/>
            <person name="Suruliraj S."/>
            <person name="Warren W."/>
            <person name="Chinwalla A."/>
            <person name="Mardis E.R."/>
            <person name="Wilson R.K."/>
        </authorList>
    </citation>
    <scope>NUCLEOTIDE SEQUENCE [LARGE SCALE GENOMIC DNA]</scope>
    <source>
        <strain evidence="1 2">YIT 11840</strain>
    </source>
</reference>
<accession>G5SWK1</accession>
<dbReference type="AlphaFoldDB" id="G5SWK1"/>
<comment type="caution">
    <text evidence="1">The sequence shown here is derived from an EMBL/GenBank/DDBJ whole genome shotgun (WGS) entry which is preliminary data.</text>
</comment>
<gene>
    <name evidence="1" type="ORF">HMPREF9441_03774</name>
</gene>